<proteinExistence type="predicted"/>
<comment type="caution">
    <text evidence="1">The sequence shown here is derived from an EMBL/GenBank/DDBJ whole genome shotgun (WGS) entry which is preliminary data.</text>
</comment>
<reference evidence="1" key="1">
    <citation type="submission" date="2022-03" db="EMBL/GenBank/DDBJ databases">
        <title>Genomic analyses of argali, domestic sheep and their hybrids provide insights into chromosomal evolution, heterosis and genetic basis of agronomic traits.</title>
        <authorList>
            <person name="Li M."/>
        </authorList>
    </citation>
    <scope>NUCLEOTIDE SEQUENCE</scope>
    <source>
        <strain evidence="1">CAU-MHL-2022a</strain>
        <tissue evidence="1">Skin</tissue>
    </source>
</reference>
<keyword evidence="2" id="KW-1185">Reference proteome</keyword>
<evidence type="ECO:0000313" key="2">
    <source>
        <dbReference type="Proteomes" id="UP001214576"/>
    </source>
</evidence>
<dbReference type="EMBL" id="JAKZEL010000002">
    <property type="protein sequence ID" value="KAI4547344.1"/>
    <property type="molecule type" value="Genomic_DNA"/>
</dbReference>
<gene>
    <name evidence="1" type="ORF">MG293_003899</name>
</gene>
<evidence type="ECO:0000313" key="1">
    <source>
        <dbReference type="EMBL" id="KAI4547344.1"/>
    </source>
</evidence>
<protein>
    <submittedName>
        <fullName evidence="1">Uncharacterized protein</fullName>
    </submittedName>
</protein>
<name>A0AAD4YGJ2_OVIAM</name>
<organism evidence="1 2">
    <name type="scientific">Ovis ammon polii</name>
    <dbReference type="NCBI Taxonomy" id="230172"/>
    <lineage>
        <taxon>Eukaryota</taxon>
        <taxon>Metazoa</taxon>
        <taxon>Chordata</taxon>
        <taxon>Craniata</taxon>
        <taxon>Vertebrata</taxon>
        <taxon>Euteleostomi</taxon>
        <taxon>Mammalia</taxon>
        <taxon>Eutheria</taxon>
        <taxon>Laurasiatheria</taxon>
        <taxon>Artiodactyla</taxon>
        <taxon>Ruminantia</taxon>
        <taxon>Pecora</taxon>
        <taxon>Bovidae</taxon>
        <taxon>Caprinae</taxon>
        <taxon>Ovis</taxon>
    </lineage>
</organism>
<dbReference type="AlphaFoldDB" id="A0AAD4YGJ2"/>
<sequence length="178" mass="20167">MPANMLTAQHGGLYDGDLDLYHFVSINEFEFYPIVDLLTEKRGKEIEIDEYLLQIEVRSTVYDCSPIIDGFLCRLQTIAVGISSDMRIVVDKSQQGTISLVEIVPWNSVWMLLLSQAFLEQGCVHLEMTQNTKYKTEIMDNKLNSQQPHPETTPEKEGLFLGLVNSGHISSSIVDKRT</sequence>
<accession>A0AAD4YGJ2</accession>
<dbReference type="Proteomes" id="UP001214576">
    <property type="component" value="Unassembled WGS sequence"/>
</dbReference>